<dbReference type="Proteomes" id="UP000095384">
    <property type="component" value="Unassembled WGS sequence"/>
</dbReference>
<dbReference type="SUPFAM" id="SSF47413">
    <property type="entry name" value="lambda repressor-like DNA-binding domains"/>
    <property type="match status" value="1"/>
</dbReference>
<dbReference type="EMBL" id="JAJCJK010000016">
    <property type="protein sequence ID" value="MCB6938916.1"/>
    <property type="molecule type" value="Genomic_DNA"/>
</dbReference>
<dbReference type="InterPro" id="IPR046335">
    <property type="entry name" value="LacI/GalR-like_sensor"/>
</dbReference>
<dbReference type="CDD" id="cd01392">
    <property type="entry name" value="HTH_LacI"/>
    <property type="match status" value="1"/>
</dbReference>
<proteinExistence type="predicted"/>
<evidence type="ECO:0000256" key="3">
    <source>
        <dbReference type="ARBA" id="ARBA00023163"/>
    </source>
</evidence>
<protein>
    <submittedName>
        <fullName evidence="6">LacI family transcriptional regulator</fullName>
    </submittedName>
    <submittedName>
        <fullName evidence="5">Ribose operon repressor</fullName>
    </submittedName>
</protein>
<dbReference type="SUPFAM" id="SSF53822">
    <property type="entry name" value="Periplasmic binding protein-like I"/>
    <property type="match status" value="1"/>
</dbReference>
<dbReference type="GO" id="GO:0000976">
    <property type="term" value="F:transcription cis-regulatory region binding"/>
    <property type="evidence" value="ECO:0007669"/>
    <property type="project" value="TreeGrafter"/>
</dbReference>
<evidence type="ECO:0000256" key="2">
    <source>
        <dbReference type="ARBA" id="ARBA00023125"/>
    </source>
</evidence>
<keyword evidence="1" id="KW-0805">Transcription regulation</keyword>
<reference evidence="6" key="2">
    <citation type="submission" date="2021-10" db="EMBL/GenBank/DDBJ databases">
        <title>Collection of gut derived symbiotic bacterial strains cultured from healthy donors.</title>
        <authorList>
            <person name="Lin H."/>
            <person name="Littmann E."/>
            <person name="Kohout C."/>
            <person name="Pamer E.G."/>
        </authorList>
    </citation>
    <scope>NUCLEOTIDE SEQUENCE</scope>
    <source>
        <strain evidence="6">DFI.9.42</strain>
    </source>
</reference>
<dbReference type="PROSITE" id="PS00356">
    <property type="entry name" value="HTH_LACI_1"/>
    <property type="match status" value="1"/>
</dbReference>
<dbReference type="EMBL" id="CYYW01000005">
    <property type="protein sequence ID" value="CUN83733.1"/>
    <property type="molecule type" value="Genomic_DNA"/>
</dbReference>
<dbReference type="SMART" id="SM00354">
    <property type="entry name" value="HTH_LACI"/>
    <property type="match status" value="1"/>
</dbReference>
<evidence type="ECO:0000313" key="7">
    <source>
        <dbReference type="Proteomes" id="UP000095384"/>
    </source>
</evidence>
<name>A0A174A6D6_9FIRM</name>
<dbReference type="CDD" id="cd06267">
    <property type="entry name" value="PBP1_LacI_sugar_binding-like"/>
    <property type="match status" value="1"/>
</dbReference>
<dbReference type="Pfam" id="PF00356">
    <property type="entry name" value="LacI"/>
    <property type="match status" value="1"/>
</dbReference>
<sequence>MSVTINDVANEAGVSKSTVSKVLNHWTTISPATVEKVHAAIEKLHYTPNSRAVSFAKGATSNIVYLTNLEKDTAYRNPHMFDIMCGVHHTLSENNYSLTLVNTSEEHYPGEKVSEVITSGSSDGLIIHGSAINKEIANLILDAGFPHIIIGHPSFESRLCWVDTNHALAGEYAAAHMIACGYTDVAFIGERKTDYISAQRQKGFIAGMLDRGFHIPAARIGNTDSSCQHAYSVTSDMLTQPVPPRAIVCENNTLALGVIRAVKDRQLSIPDDIAILTFDVYPYSSIIDPQLTIVDINVYDTGVQAGSMMIRKLQNPELLIQSYTTLPVIIQGESTRPLT</sequence>
<organism evidence="5 7">
    <name type="scientific">Agathobacter rectalis</name>
    <dbReference type="NCBI Taxonomy" id="39491"/>
    <lineage>
        <taxon>Bacteria</taxon>
        <taxon>Bacillati</taxon>
        <taxon>Bacillota</taxon>
        <taxon>Clostridia</taxon>
        <taxon>Lachnospirales</taxon>
        <taxon>Lachnospiraceae</taxon>
        <taxon>Agathobacter</taxon>
    </lineage>
</organism>
<dbReference type="AlphaFoldDB" id="A0A174A6D6"/>
<accession>A0A174A6D6</accession>
<dbReference type="InterPro" id="IPR010982">
    <property type="entry name" value="Lambda_DNA-bd_dom_sf"/>
</dbReference>
<dbReference type="PANTHER" id="PTHR30146:SF109">
    <property type="entry name" value="HTH-TYPE TRANSCRIPTIONAL REGULATOR GALS"/>
    <property type="match status" value="1"/>
</dbReference>
<dbReference type="Gene3D" id="1.10.260.40">
    <property type="entry name" value="lambda repressor-like DNA-binding domains"/>
    <property type="match status" value="1"/>
</dbReference>
<dbReference type="Proteomes" id="UP001197684">
    <property type="component" value="Unassembled WGS sequence"/>
</dbReference>
<dbReference type="Gene3D" id="3.40.50.2300">
    <property type="match status" value="2"/>
</dbReference>
<gene>
    <name evidence="5" type="primary">rbsR</name>
    <name evidence="5" type="ORF">ERS852417_01092</name>
    <name evidence="6" type="ORF">LIZ56_10930</name>
</gene>
<keyword evidence="2" id="KW-0238">DNA-binding</keyword>
<keyword evidence="3" id="KW-0804">Transcription</keyword>
<evidence type="ECO:0000313" key="5">
    <source>
        <dbReference type="EMBL" id="CUN83733.1"/>
    </source>
</evidence>
<evidence type="ECO:0000256" key="1">
    <source>
        <dbReference type="ARBA" id="ARBA00023015"/>
    </source>
</evidence>
<dbReference type="InterPro" id="IPR028082">
    <property type="entry name" value="Peripla_BP_I"/>
</dbReference>
<dbReference type="RefSeq" id="WP_055223689.1">
    <property type="nucleotide sequence ID" value="NZ_CYYW01000005.1"/>
</dbReference>
<dbReference type="PROSITE" id="PS50932">
    <property type="entry name" value="HTH_LACI_2"/>
    <property type="match status" value="1"/>
</dbReference>
<evidence type="ECO:0000259" key="4">
    <source>
        <dbReference type="PROSITE" id="PS50932"/>
    </source>
</evidence>
<reference evidence="5 7" key="1">
    <citation type="submission" date="2015-09" db="EMBL/GenBank/DDBJ databases">
        <authorList>
            <consortium name="Pathogen Informatics"/>
        </authorList>
    </citation>
    <scope>NUCLEOTIDE SEQUENCE [LARGE SCALE GENOMIC DNA]</scope>
    <source>
        <strain evidence="5 7">2789STDY5608860</strain>
    </source>
</reference>
<dbReference type="PRINTS" id="PR00036">
    <property type="entry name" value="HTHLACI"/>
</dbReference>
<dbReference type="GO" id="GO:0003700">
    <property type="term" value="F:DNA-binding transcription factor activity"/>
    <property type="evidence" value="ECO:0007669"/>
    <property type="project" value="TreeGrafter"/>
</dbReference>
<feature type="domain" description="HTH lacI-type" evidence="4">
    <location>
        <begin position="3"/>
        <end position="57"/>
    </location>
</feature>
<evidence type="ECO:0000313" key="6">
    <source>
        <dbReference type="EMBL" id="MCB6938916.1"/>
    </source>
</evidence>
<dbReference type="InterPro" id="IPR000843">
    <property type="entry name" value="HTH_LacI"/>
</dbReference>
<dbReference type="Pfam" id="PF13377">
    <property type="entry name" value="Peripla_BP_3"/>
    <property type="match status" value="1"/>
</dbReference>
<dbReference type="PANTHER" id="PTHR30146">
    <property type="entry name" value="LACI-RELATED TRANSCRIPTIONAL REPRESSOR"/>
    <property type="match status" value="1"/>
</dbReference>